<evidence type="ECO:0000313" key="1">
    <source>
        <dbReference type="EMBL" id="OAH25746.1"/>
    </source>
</evidence>
<organism evidence="1 2">
    <name type="scientific">Corynebacterium stationis</name>
    <dbReference type="NCBI Taxonomy" id="1705"/>
    <lineage>
        <taxon>Bacteria</taxon>
        <taxon>Bacillati</taxon>
        <taxon>Actinomycetota</taxon>
        <taxon>Actinomycetes</taxon>
        <taxon>Mycobacteriales</taxon>
        <taxon>Corynebacteriaceae</taxon>
        <taxon>Corynebacterium</taxon>
    </lineage>
</organism>
<protein>
    <submittedName>
        <fullName evidence="1">Uncharacterized protein</fullName>
    </submittedName>
</protein>
<comment type="caution">
    <text evidence="1">The sequence shown here is derived from an EMBL/GenBank/DDBJ whole genome shotgun (WGS) entry which is preliminary data.</text>
</comment>
<evidence type="ECO:0000313" key="2">
    <source>
        <dbReference type="Proteomes" id="UP000076947"/>
    </source>
</evidence>
<dbReference type="EMBL" id="LSTQ01000025">
    <property type="protein sequence ID" value="OAH25746.1"/>
    <property type="molecule type" value="Genomic_DNA"/>
</dbReference>
<keyword evidence="2" id="KW-1185">Reference proteome</keyword>
<dbReference type="Proteomes" id="UP000076947">
    <property type="component" value="Unassembled WGS sequence"/>
</dbReference>
<proteinExistence type="predicted"/>
<gene>
    <name evidence="1" type="ORF">AYJ05_10090</name>
</gene>
<name>A0A177IAU3_9CORY</name>
<dbReference type="AlphaFoldDB" id="A0A177IAU3"/>
<reference evidence="2" key="1">
    <citation type="submission" date="2016-02" db="EMBL/GenBank/DDBJ databases">
        <authorList>
            <person name="Kaur G."/>
            <person name="Nair G.R."/>
            <person name="Mayilraj S."/>
        </authorList>
    </citation>
    <scope>NUCLEOTIDE SEQUENCE [LARGE SCALE GENOMIC DNA]</scope>
    <source>
        <strain evidence="2">GA-15</strain>
    </source>
</reference>
<accession>A0A177IAU3</accession>
<sequence length="81" mass="8782">MSDPAALMRWVGGHVCNEKTPARVANNASHPDRFASFDIECSHPQLGTIKDWFCLLSGLGGEGSIDAKTKIVVDVRCVLLK</sequence>